<evidence type="ECO:0000259" key="3">
    <source>
        <dbReference type="Pfam" id="PF02517"/>
    </source>
</evidence>
<keyword evidence="4" id="KW-0645">Protease</keyword>
<dbReference type="EMBL" id="QFVT01000008">
    <property type="protein sequence ID" value="PYC47020.1"/>
    <property type="molecule type" value="Genomic_DNA"/>
</dbReference>
<keyword evidence="4" id="KW-0482">Metalloprotease</keyword>
<feature type="compositionally biased region" description="Basic and acidic residues" evidence="1">
    <location>
        <begin position="1"/>
        <end position="20"/>
    </location>
</feature>
<gene>
    <name evidence="4" type="ORF">DI396_12455</name>
</gene>
<evidence type="ECO:0000313" key="4">
    <source>
        <dbReference type="EMBL" id="PYC47020.1"/>
    </source>
</evidence>
<dbReference type="Pfam" id="PF02517">
    <property type="entry name" value="Rce1-like"/>
    <property type="match status" value="1"/>
</dbReference>
<evidence type="ECO:0000313" key="5">
    <source>
        <dbReference type="Proteomes" id="UP000248012"/>
    </source>
</evidence>
<feature type="transmembrane region" description="Helical" evidence="2">
    <location>
        <begin position="283"/>
        <end position="303"/>
    </location>
</feature>
<feature type="transmembrane region" description="Helical" evidence="2">
    <location>
        <begin position="43"/>
        <end position="65"/>
    </location>
</feature>
<feature type="transmembrane region" description="Helical" evidence="2">
    <location>
        <begin position="163"/>
        <end position="185"/>
    </location>
</feature>
<feature type="transmembrane region" description="Helical" evidence="2">
    <location>
        <begin position="127"/>
        <end position="143"/>
    </location>
</feature>
<organism evidence="4 5">
    <name type="scientific">Litorivita pollutaquae</name>
    <dbReference type="NCBI Taxonomy" id="2200892"/>
    <lineage>
        <taxon>Bacteria</taxon>
        <taxon>Pseudomonadati</taxon>
        <taxon>Pseudomonadota</taxon>
        <taxon>Alphaproteobacteria</taxon>
        <taxon>Rhodobacterales</taxon>
        <taxon>Paracoccaceae</taxon>
        <taxon>Litorivita</taxon>
    </lineage>
</organism>
<keyword evidence="2" id="KW-1133">Transmembrane helix</keyword>
<keyword evidence="2" id="KW-0812">Transmembrane</keyword>
<feature type="transmembrane region" description="Helical" evidence="2">
    <location>
        <begin position="85"/>
        <end position="107"/>
    </location>
</feature>
<feature type="transmembrane region" description="Helical" evidence="2">
    <location>
        <begin position="197"/>
        <end position="214"/>
    </location>
</feature>
<dbReference type="InterPro" id="IPR003675">
    <property type="entry name" value="Rce1/LyrA-like_dom"/>
</dbReference>
<accession>A0A2V4NBI7</accession>
<dbReference type="GO" id="GO:0004175">
    <property type="term" value="F:endopeptidase activity"/>
    <property type="evidence" value="ECO:0007669"/>
    <property type="project" value="UniProtKB-ARBA"/>
</dbReference>
<keyword evidence="2" id="KW-0472">Membrane</keyword>
<keyword evidence="4" id="KW-0378">Hydrolase</keyword>
<dbReference type="GO" id="GO:0080120">
    <property type="term" value="P:CAAX-box protein maturation"/>
    <property type="evidence" value="ECO:0007669"/>
    <property type="project" value="UniProtKB-ARBA"/>
</dbReference>
<dbReference type="Proteomes" id="UP000248012">
    <property type="component" value="Unassembled WGS sequence"/>
</dbReference>
<feature type="transmembrane region" description="Helical" evidence="2">
    <location>
        <begin position="244"/>
        <end position="263"/>
    </location>
</feature>
<feature type="domain" description="CAAX prenyl protease 2/Lysostaphin resistance protein A-like" evidence="3">
    <location>
        <begin position="162"/>
        <end position="256"/>
    </location>
</feature>
<proteinExistence type="predicted"/>
<dbReference type="AlphaFoldDB" id="A0A2V4NBI7"/>
<dbReference type="GO" id="GO:0008237">
    <property type="term" value="F:metallopeptidase activity"/>
    <property type="evidence" value="ECO:0007669"/>
    <property type="project" value="UniProtKB-KW"/>
</dbReference>
<feature type="region of interest" description="Disordered" evidence="1">
    <location>
        <begin position="1"/>
        <end position="21"/>
    </location>
</feature>
<dbReference type="GO" id="GO:0006508">
    <property type="term" value="P:proteolysis"/>
    <property type="evidence" value="ECO:0007669"/>
    <property type="project" value="UniProtKB-KW"/>
</dbReference>
<name>A0A2V4NBI7_9RHOB</name>
<evidence type="ECO:0000256" key="1">
    <source>
        <dbReference type="SAM" id="MobiDB-lite"/>
    </source>
</evidence>
<dbReference type="OrthoDB" id="7171777at2"/>
<comment type="caution">
    <text evidence="4">The sequence shown here is derived from an EMBL/GenBank/DDBJ whole genome shotgun (WGS) entry which is preliminary data.</text>
</comment>
<protein>
    <submittedName>
        <fullName evidence="4">CPBP family intramembrane metalloprotease domain-containing protein</fullName>
    </submittedName>
</protein>
<sequence>MTEFSDHPEGPTPQDREKRNMRFLPPYEPQAIMSRPAAERAQIWRLVLGVMLTIATAVVGGIIWVTGLAKLGLFETENVVRAARGMLAMLFSFGFLSLGVIAAAGLLHRRTLRSLLGKGAAAQGTRVFLCVLPIYALFILLPMPEDLTPVRSALDLSTWARMLPFALLAILVQVSAEEIAFRGYLQSQLAARFKSRWVWMVLPSLGFGALHYSSAAGPSAVLMVIWAAAFGLIAADLTARSGSLGPAIALHFTHNSGLLYASMEDNLSDLSLYLIPMALSDTAALWPMMVLELGVIVLAWRAARWGLGR</sequence>
<feature type="transmembrane region" description="Helical" evidence="2">
    <location>
        <begin position="220"/>
        <end position="237"/>
    </location>
</feature>
<evidence type="ECO:0000256" key="2">
    <source>
        <dbReference type="SAM" id="Phobius"/>
    </source>
</evidence>
<reference evidence="4 5" key="1">
    <citation type="submission" date="2018-05" db="EMBL/GenBank/DDBJ databases">
        <title>Oceanovita maritima gen. nov., sp. nov., a marine bacterium in the family Rhodobacteraceae isolated from surface seawater of Lundu port Xiamen, China.</title>
        <authorList>
            <person name="Hetharua B.H."/>
            <person name="Min D."/>
            <person name="Liao H."/>
            <person name="Tian Y."/>
        </authorList>
    </citation>
    <scope>NUCLEOTIDE SEQUENCE [LARGE SCALE GENOMIC DNA]</scope>
    <source>
        <strain evidence="4 5">FSX-11</strain>
    </source>
</reference>
<keyword evidence="5" id="KW-1185">Reference proteome</keyword>